<feature type="region of interest" description="Disordered" evidence="1">
    <location>
        <begin position="95"/>
        <end position="126"/>
    </location>
</feature>
<protein>
    <submittedName>
        <fullName evidence="2">Uncharacterized protein</fullName>
    </submittedName>
</protein>
<evidence type="ECO:0000313" key="3">
    <source>
        <dbReference type="Proteomes" id="UP000321311"/>
    </source>
</evidence>
<evidence type="ECO:0000256" key="1">
    <source>
        <dbReference type="SAM" id="MobiDB-lite"/>
    </source>
</evidence>
<dbReference type="Proteomes" id="UP000321311">
    <property type="component" value="Chromosome"/>
</dbReference>
<proteinExistence type="predicted"/>
<sequence>MKTLGKIHYGYFYEVKFMNIKYFITAFATLSSISFAQGSGLSSSHKFIEGISAVVLPKDLFFREQLSKILSEVVQMELSCINNSQCMTAAKLVPVSHSGKKKFPKPKKRPEKKSRPNLFERSPMSY</sequence>
<organism evidence="2 3">
    <name type="scientific">Bartonella krasnovii</name>
    <dbReference type="NCBI Taxonomy" id="2267275"/>
    <lineage>
        <taxon>Bacteria</taxon>
        <taxon>Pseudomonadati</taxon>
        <taxon>Pseudomonadota</taxon>
        <taxon>Alphaproteobacteria</taxon>
        <taxon>Hyphomicrobiales</taxon>
        <taxon>Bartonellaceae</taxon>
        <taxon>Bartonella</taxon>
    </lineage>
</organism>
<dbReference type="KEGG" id="barn:D1092_00710"/>
<feature type="compositionally biased region" description="Basic residues" evidence="1">
    <location>
        <begin position="98"/>
        <end position="112"/>
    </location>
</feature>
<gene>
    <name evidence="2" type="ORF">D1092_00710</name>
</gene>
<name>A0A5B9CZK3_9HYPH</name>
<reference evidence="3" key="1">
    <citation type="submission" date="2019-07" db="EMBL/GenBank/DDBJ databases">
        <title>Bartonella kosoyii sp. nov. and Bartonella krasnovii sp. nov., two novel members of the Bartonella elizabethae complex sensu lato, isolated from black rats and wild desert rodent-fleas.</title>
        <authorList>
            <person name="Gutierrez R."/>
            <person name="Shalit T."/>
            <person name="Markus B."/>
            <person name="Yuan C."/>
            <person name="Nachum-Biala Y."/>
            <person name="Elad D."/>
            <person name="Harrus S."/>
        </authorList>
    </citation>
    <scope>NUCLEOTIDE SEQUENCE [LARGE SCALE GENOMIC DNA]</scope>
    <source>
        <strain evidence="3">OE 1-1</strain>
    </source>
</reference>
<dbReference type="EMBL" id="CP031844">
    <property type="protein sequence ID" value="QEE11582.1"/>
    <property type="molecule type" value="Genomic_DNA"/>
</dbReference>
<dbReference type="AlphaFoldDB" id="A0A5B9CZK3"/>
<accession>A0A5B9CZK3</accession>
<evidence type="ECO:0000313" key="2">
    <source>
        <dbReference type="EMBL" id="QEE11582.1"/>
    </source>
</evidence>
<dbReference type="OrthoDB" id="7926368at2"/>